<dbReference type="InterPro" id="IPR012340">
    <property type="entry name" value="NA-bd_OB-fold"/>
</dbReference>
<accession>A0ABV5QXD1</accession>
<keyword evidence="3" id="KW-1185">Reference proteome</keyword>
<reference evidence="2 3" key="1">
    <citation type="submission" date="2024-09" db="EMBL/GenBank/DDBJ databases">
        <authorList>
            <person name="Sun Q."/>
            <person name="Mori K."/>
        </authorList>
    </citation>
    <scope>NUCLEOTIDE SEQUENCE [LARGE SCALE GENOMIC DNA]</scope>
    <source>
        <strain evidence="2 3">JCM 4414</strain>
    </source>
</reference>
<protein>
    <submittedName>
        <fullName evidence="2">Zn-ribbon domain-containing OB-fold protein</fullName>
    </submittedName>
</protein>
<dbReference type="RefSeq" id="WP_345484884.1">
    <property type="nucleotide sequence ID" value="NZ_BAAAWU010000001.1"/>
</dbReference>
<sequence length="133" mass="14418">MFPTGSGSTGLRNGTSVLADESAAEPELYFQRCRWCHTTTFQRLLCPTCGSTDLAPELSAGEGVISVRRAFTAAQADLWPVHMAEGFVVRCRVDGPPHAVRPGARVRLAHHGAGADRRPVVRLCEEVALDGWF</sequence>
<dbReference type="SUPFAM" id="SSF50249">
    <property type="entry name" value="Nucleic acid-binding proteins"/>
    <property type="match status" value="1"/>
</dbReference>
<dbReference type="Pfam" id="PF12172">
    <property type="entry name" value="zf-ChsH2"/>
    <property type="match status" value="1"/>
</dbReference>
<evidence type="ECO:0000313" key="3">
    <source>
        <dbReference type="Proteomes" id="UP001589716"/>
    </source>
</evidence>
<comment type="caution">
    <text evidence="2">The sequence shown here is derived from an EMBL/GenBank/DDBJ whole genome shotgun (WGS) entry which is preliminary data.</text>
</comment>
<evidence type="ECO:0000259" key="1">
    <source>
        <dbReference type="Pfam" id="PF12172"/>
    </source>
</evidence>
<evidence type="ECO:0000313" key="2">
    <source>
        <dbReference type="EMBL" id="MFB9558039.1"/>
    </source>
</evidence>
<dbReference type="Proteomes" id="UP001589716">
    <property type="component" value="Unassembled WGS sequence"/>
</dbReference>
<name>A0ABV5QXD1_9ACTN</name>
<feature type="domain" description="ChsH2 rubredoxin-like zinc ribbon" evidence="1">
    <location>
        <begin position="21"/>
        <end position="54"/>
    </location>
</feature>
<organism evidence="2 3">
    <name type="scientific">Streptomyces roseoviridis</name>
    <dbReference type="NCBI Taxonomy" id="67361"/>
    <lineage>
        <taxon>Bacteria</taxon>
        <taxon>Bacillati</taxon>
        <taxon>Actinomycetota</taxon>
        <taxon>Actinomycetes</taxon>
        <taxon>Kitasatosporales</taxon>
        <taxon>Streptomycetaceae</taxon>
        <taxon>Streptomyces</taxon>
    </lineage>
</organism>
<dbReference type="EMBL" id="JBHMCT010000019">
    <property type="protein sequence ID" value="MFB9558039.1"/>
    <property type="molecule type" value="Genomic_DNA"/>
</dbReference>
<proteinExistence type="predicted"/>
<gene>
    <name evidence="2" type="ORF">ACFFTP_28120</name>
</gene>
<dbReference type="InterPro" id="IPR022002">
    <property type="entry name" value="ChsH2_Znr"/>
</dbReference>